<dbReference type="EC" id="3.6.4.13" evidence="4"/>
<evidence type="ECO:0000256" key="2">
    <source>
        <dbReference type="ARBA" id="ARBA00022801"/>
    </source>
</evidence>
<dbReference type="InterPro" id="IPR027417">
    <property type="entry name" value="P-loop_NTPase"/>
</dbReference>
<reference evidence="7" key="2">
    <citation type="submission" date="2024-10" db="UniProtKB">
        <authorList>
            <consortium name="EnsemblProtists"/>
        </authorList>
    </citation>
    <scope>IDENTIFICATION</scope>
</reference>
<dbReference type="GO" id="GO:0003723">
    <property type="term" value="F:RNA binding"/>
    <property type="evidence" value="ECO:0007669"/>
    <property type="project" value="UniProtKB-UniRule"/>
</dbReference>
<dbReference type="Pfam" id="PF00270">
    <property type="entry name" value="DEAD"/>
    <property type="match status" value="1"/>
</dbReference>
<dbReference type="KEGG" id="ehx:EMIHUDRAFT_231968"/>
<dbReference type="GeneID" id="17276650"/>
<feature type="domain" description="Helicase ATP-binding" evidence="6">
    <location>
        <begin position="92"/>
        <end position="212"/>
    </location>
</feature>
<evidence type="ECO:0000313" key="8">
    <source>
        <dbReference type="Proteomes" id="UP000013827"/>
    </source>
</evidence>
<keyword evidence="3 4" id="KW-0067">ATP-binding</keyword>
<dbReference type="RefSeq" id="XP_005783806.1">
    <property type="nucleotide sequence ID" value="XM_005783749.1"/>
</dbReference>
<evidence type="ECO:0000259" key="6">
    <source>
        <dbReference type="PROSITE" id="PS51192"/>
    </source>
</evidence>
<name>A0A0D3K6J2_EMIH1</name>
<accession>A0A0D3K6J2</accession>
<dbReference type="GO" id="GO:0005524">
    <property type="term" value="F:ATP binding"/>
    <property type="evidence" value="ECO:0007669"/>
    <property type="project" value="UniProtKB-UniRule"/>
</dbReference>
<keyword evidence="8" id="KW-1185">Reference proteome</keyword>
<keyword evidence="1 4" id="KW-0547">Nucleotide-binding</keyword>
<dbReference type="InterPro" id="IPR011545">
    <property type="entry name" value="DEAD/DEAH_box_helicase_dom"/>
</dbReference>
<reference evidence="8" key="1">
    <citation type="journal article" date="2013" name="Nature">
        <title>Pan genome of the phytoplankton Emiliania underpins its global distribution.</title>
        <authorList>
            <person name="Read B.A."/>
            <person name="Kegel J."/>
            <person name="Klute M.J."/>
            <person name="Kuo A."/>
            <person name="Lefebvre S.C."/>
            <person name="Maumus F."/>
            <person name="Mayer C."/>
            <person name="Miller J."/>
            <person name="Monier A."/>
            <person name="Salamov A."/>
            <person name="Young J."/>
            <person name="Aguilar M."/>
            <person name="Claverie J.M."/>
            <person name="Frickenhaus S."/>
            <person name="Gonzalez K."/>
            <person name="Herman E.K."/>
            <person name="Lin Y.C."/>
            <person name="Napier J."/>
            <person name="Ogata H."/>
            <person name="Sarno A.F."/>
            <person name="Shmutz J."/>
            <person name="Schroeder D."/>
            <person name="de Vargas C."/>
            <person name="Verret F."/>
            <person name="von Dassow P."/>
            <person name="Valentin K."/>
            <person name="Van de Peer Y."/>
            <person name="Wheeler G."/>
            <person name="Dacks J.B."/>
            <person name="Delwiche C.F."/>
            <person name="Dyhrman S.T."/>
            <person name="Glockner G."/>
            <person name="John U."/>
            <person name="Richards T."/>
            <person name="Worden A.Z."/>
            <person name="Zhang X."/>
            <person name="Grigoriev I.V."/>
            <person name="Allen A.E."/>
            <person name="Bidle K."/>
            <person name="Borodovsky M."/>
            <person name="Bowler C."/>
            <person name="Brownlee C."/>
            <person name="Cock J.M."/>
            <person name="Elias M."/>
            <person name="Gladyshev V.N."/>
            <person name="Groth M."/>
            <person name="Guda C."/>
            <person name="Hadaegh A."/>
            <person name="Iglesias-Rodriguez M.D."/>
            <person name="Jenkins J."/>
            <person name="Jones B.M."/>
            <person name="Lawson T."/>
            <person name="Leese F."/>
            <person name="Lindquist E."/>
            <person name="Lobanov A."/>
            <person name="Lomsadze A."/>
            <person name="Malik S.B."/>
            <person name="Marsh M.E."/>
            <person name="Mackinder L."/>
            <person name="Mock T."/>
            <person name="Mueller-Roeber B."/>
            <person name="Pagarete A."/>
            <person name="Parker M."/>
            <person name="Probert I."/>
            <person name="Quesneville H."/>
            <person name="Raines C."/>
            <person name="Rensing S.A."/>
            <person name="Riano-Pachon D.M."/>
            <person name="Richier S."/>
            <person name="Rokitta S."/>
            <person name="Shiraiwa Y."/>
            <person name="Soanes D.M."/>
            <person name="van der Giezen M."/>
            <person name="Wahlund T.M."/>
            <person name="Williams B."/>
            <person name="Wilson W."/>
            <person name="Wolfe G."/>
            <person name="Wurch L.L."/>
        </authorList>
    </citation>
    <scope>NUCLEOTIDE SEQUENCE</scope>
</reference>
<dbReference type="PANTHER" id="PTHR24031">
    <property type="entry name" value="RNA HELICASE"/>
    <property type="match status" value="1"/>
</dbReference>
<dbReference type="GO" id="GO:0003724">
    <property type="term" value="F:RNA helicase activity"/>
    <property type="evidence" value="ECO:0007669"/>
    <property type="project" value="UniProtKB-EC"/>
</dbReference>
<protein>
    <recommendedName>
        <fullName evidence="4">ATP-dependent RNA helicase</fullName>
        <ecNumber evidence="4">3.6.4.13</ecNumber>
    </recommendedName>
</protein>
<dbReference type="InterPro" id="IPR014001">
    <property type="entry name" value="Helicase_ATP-bd"/>
</dbReference>
<feature type="compositionally biased region" description="Basic and acidic residues" evidence="5">
    <location>
        <begin position="206"/>
        <end position="216"/>
    </location>
</feature>
<keyword evidence="4" id="KW-0347">Helicase</keyword>
<comment type="catalytic activity">
    <reaction evidence="4">
        <text>ATP + H2O = ADP + phosphate + H(+)</text>
        <dbReference type="Rhea" id="RHEA:13065"/>
        <dbReference type="ChEBI" id="CHEBI:15377"/>
        <dbReference type="ChEBI" id="CHEBI:15378"/>
        <dbReference type="ChEBI" id="CHEBI:30616"/>
        <dbReference type="ChEBI" id="CHEBI:43474"/>
        <dbReference type="ChEBI" id="CHEBI:456216"/>
        <dbReference type="EC" id="3.6.4.13"/>
    </reaction>
</comment>
<dbReference type="EnsemblProtists" id="EOD31377">
    <property type="protein sequence ID" value="EOD31377"/>
    <property type="gene ID" value="EMIHUDRAFT_231968"/>
</dbReference>
<dbReference type="GO" id="GO:0016787">
    <property type="term" value="F:hydrolase activity"/>
    <property type="evidence" value="ECO:0007669"/>
    <property type="project" value="UniProtKB-KW"/>
</dbReference>
<dbReference type="PaxDb" id="2903-EOD31377"/>
<keyword evidence="4" id="KW-0694">RNA-binding</keyword>
<dbReference type="AlphaFoldDB" id="A0A0D3K6J2"/>
<comment type="similarity">
    <text evidence="4">Belongs to the DEAD box helicase family.</text>
</comment>
<comment type="domain">
    <text evidence="4">The Q motif is unique to and characteristic of the DEAD box family of RNA helicases and controls ATP binding and hydrolysis.</text>
</comment>
<comment type="function">
    <text evidence="4">RNA helicase.</text>
</comment>
<dbReference type="STRING" id="2903.R1D8Y6"/>
<evidence type="ECO:0000256" key="1">
    <source>
        <dbReference type="ARBA" id="ARBA00022741"/>
    </source>
</evidence>
<keyword evidence="2 4" id="KW-0378">Hydrolase</keyword>
<dbReference type="eggNOG" id="KOG0328">
    <property type="taxonomic scope" value="Eukaryota"/>
</dbReference>
<dbReference type="SUPFAM" id="SSF52540">
    <property type="entry name" value="P-loop containing nucleoside triphosphate hydrolases"/>
    <property type="match status" value="1"/>
</dbReference>
<feature type="region of interest" description="Disordered" evidence="5">
    <location>
        <begin position="190"/>
        <end position="216"/>
    </location>
</feature>
<dbReference type="HOGENOM" id="CLU_904435_0_0_1"/>
<evidence type="ECO:0000256" key="5">
    <source>
        <dbReference type="SAM" id="MobiDB-lite"/>
    </source>
</evidence>
<sequence length="308" mass="32940">MRRFALASAALARRLVLARSRARSTAISQGVYVPATLRPDATPDEAPSRTAGDDNVSGVLKRFGVQRVRPWLAHALAAAGFERPSAIQAAAMPAIARHADVVVHSATGSGKTLSFLVPLLSRLEPGVPMQLLLLSPSRELALQTAATARRADIIVATPLALLRALRLATALDAVVLDEVDALLPRPVVRGAASPPRRTAHGPRSRGRFDRDFGRDRAGRRVPDTVRAYRELRSERGCFQLHYRAEAGDAAGRLGEFVSELRAAGVTQAAQRGAVVSLLTAEESGCLGLFARQLRVAIRPLSDVSPVEL</sequence>
<evidence type="ECO:0000313" key="7">
    <source>
        <dbReference type="EnsemblProtists" id="EOD31377"/>
    </source>
</evidence>
<proteinExistence type="inferred from homology"/>
<dbReference type="SMART" id="SM00487">
    <property type="entry name" value="DEXDc"/>
    <property type="match status" value="1"/>
</dbReference>
<dbReference type="Gene3D" id="3.40.50.300">
    <property type="entry name" value="P-loop containing nucleotide triphosphate hydrolases"/>
    <property type="match status" value="1"/>
</dbReference>
<dbReference type="PROSITE" id="PS51192">
    <property type="entry name" value="HELICASE_ATP_BIND_1"/>
    <property type="match status" value="1"/>
</dbReference>
<evidence type="ECO:0000256" key="4">
    <source>
        <dbReference type="RuleBase" id="RU365068"/>
    </source>
</evidence>
<evidence type="ECO:0000256" key="3">
    <source>
        <dbReference type="ARBA" id="ARBA00022840"/>
    </source>
</evidence>
<dbReference type="Proteomes" id="UP000013827">
    <property type="component" value="Unassembled WGS sequence"/>
</dbReference>
<organism evidence="7 8">
    <name type="scientific">Emiliania huxleyi (strain CCMP1516)</name>
    <dbReference type="NCBI Taxonomy" id="280463"/>
    <lineage>
        <taxon>Eukaryota</taxon>
        <taxon>Haptista</taxon>
        <taxon>Haptophyta</taxon>
        <taxon>Prymnesiophyceae</taxon>
        <taxon>Isochrysidales</taxon>
        <taxon>Noelaerhabdaceae</taxon>
        <taxon>Emiliania</taxon>
    </lineage>
</organism>